<organism evidence="1 2">
    <name type="scientific">Methylobacterium mesophilicum SR1.6/6</name>
    <dbReference type="NCBI Taxonomy" id="908290"/>
    <lineage>
        <taxon>Bacteria</taxon>
        <taxon>Pseudomonadati</taxon>
        <taxon>Pseudomonadota</taxon>
        <taxon>Alphaproteobacteria</taxon>
        <taxon>Hyphomicrobiales</taxon>
        <taxon>Methylobacteriaceae</taxon>
        <taxon>Methylobacterium</taxon>
    </lineage>
</organism>
<name>A0A6B9FLX0_9HYPH</name>
<sequence length="136" mass="15093">MADVHGVTFTRAVSMSRHALVVDARLYPYFDLPGLSRPSVFRLFDDLSCLYVHAPIDLRPPRDQSARWHRRQSVREAMARVVGQDGAPGRSSTIVLVNRIPEVDVLDETLRGVVGDGEHVWKVQPHDALVLTGNGG</sequence>
<reference evidence="1 2" key="1">
    <citation type="journal article" date="2012" name="Genet. Mol. Biol.">
        <title>Analysis of 16S rRNA and mxaF genes revealing insights into Methylobacterium niche-specific plant association.</title>
        <authorList>
            <person name="Dourado M.N."/>
            <person name="Andreote F.D."/>
            <person name="Dini-Andreote F."/>
            <person name="Conti R."/>
            <person name="Araujo J.M."/>
            <person name="Araujo W.L."/>
        </authorList>
    </citation>
    <scope>NUCLEOTIDE SEQUENCE [LARGE SCALE GENOMIC DNA]</scope>
    <source>
        <strain evidence="1 2">SR1.6/6</strain>
    </source>
</reference>
<proteinExistence type="predicted"/>
<dbReference type="Proteomes" id="UP000012488">
    <property type="component" value="Chromosome"/>
</dbReference>
<dbReference type="RefSeq" id="WP_010682498.1">
    <property type="nucleotide sequence ID" value="NZ_CP043538.1"/>
</dbReference>
<accession>A0A6B9FLX0</accession>
<dbReference type="EMBL" id="CP043538">
    <property type="protein sequence ID" value="QGY02909.1"/>
    <property type="molecule type" value="Genomic_DNA"/>
</dbReference>
<gene>
    <name evidence="1" type="ORF">MMSR116_14220</name>
</gene>
<dbReference type="OrthoDB" id="9850645at2"/>
<dbReference type="AlphaFoldDB" id="A0A6B9FLX0"/>
<evidence type="ECO:0000313" key="1">
    <source>
        <dbReference type="EMBL" id="QGY02909.1"/>
    </source>
</evidence>
<reference evidence="1 2" key="2">
    <citation type="journal article" date="2013" name="Genome Announc.">
        <title>Draft Genome Sequence of Methylobacterium mesophilicum Strain SR1.6/6, Isolated from Citrus sinensis.</title>
        <authorList>
            <person name="Marinho Almeida D."/>
            <person name="Dini-Andreote F."/>
            <person name="Camargo Neves A.A."/>
            <person name="Juca Ramos R.T."/>
            <person name="Andreote F.D."/>
            <person name="Carneiro A.R."/>
            <person name="Oliveira de Souza Lima A."/>
            <person name="Caracciolo Gomes de Sa P.H."/>
            <person name="Ribeiro Barbosa M.S."/>
            <person name="Araujo W.L."/>
            <person name="Silva A."/>
        </authorList>
    </citation>
    <scope>NUCLEOTIDE SEQUENCE [LARGE SCALE GENOMIC DNA]</scope>
    <source>
        <strain evidence="1 2">SR1.6/6</strain>
    </source>
</reference>
<dbReference type="KEGG" id="mmes:MMSR116_14220"/>
<evidence type="ECO:0000313" key="2">
    <source>
        <dbReference type="Proteomes" id="UP000012488"/>
    </source>
</evidence>
<protein>
    <submittedName>
        <fullName evidence="1">Uncharacterized protein</fullName>
    </submittedName>
</protein>